<protein>
    <submittedName>
        <fullName evidence="2">Uncharacterized protein</fullName>
    </submittedName>
</protein>
<gene>
    <name evidence="2" type="ORF">LAESUDRAFT_716518</name>
</gene>
<keyword evidence="3" id="KW-1185">Reference proteome</keyword>
<dbReference type="Proteomes" id="UP000076871">
    <property type="component" value="Unassembled WGS sequence"/>
</dbReference>
<feature type="compositionally biased region" description="Polar residues" evidence="1">
    <location>
        <begin position="69"/>
        <end position="79"/>
    </location>
</feature>
<accession>A0A165CJK9</accession>
<feature type="region of interest" description="Disordered" evidence="1">
    <location>
        <begin position="1"/>
        <end position="90"/>
    </location>
</feature>
<dbReference type="AlphaFoldDB" id="A0A165CJK9"/>
<dbReference type="InParanoid" id="A0A165CJK9"/>
<dbReference type="RefSeq" id="XP_040760669.1">
    <property type="nucleotide sequence ID" value="XM_040907260.1"/>
</dbReference>
<reference evidence="2 3" key="1">
    <citation type="journal article" date="2016" name="Mol. Biol. Evol.">
        <title>Comparative Genomics of Early-Diverging Mushroom-Forming Fungi Provides Insights into the Origins of Lignocellulose Decay Capabilities.</title>
        <authorList>
            <person name="Nagy L.G."/>
            <person name="Riley R."/>
            <person name="Tritt A."/>
            <person name="Adam C."/>
            <person name="Daum C."/>
            <person name="Floudas D."/>
            <person name="Sun H."/>
            <person name="Yadav J.S."/>
            <person name="Pangilinan J."/>
            <person name="Larsson K.H."/>
            <person name="Matsuura K."/>
            <person name="Barry K."/>
            <person name="Labutti K."/>
            <person name="Kuo R."/>
            <person name="Ohm R.A."/>
            <person name="Bhattacharya S.S."/>
            <person name="Shirouzu T."/>
            <person name="Yoshinaga Y."/>
            <person name="Martin F.M."/>
            <person name="Grigoriev I.V."/>
            <person name="Hibbett D.S."/>
        </authorList>
    </citation>
    <scope>NUCLEOTIDE SEQUENCE [LARGE SCALE GENOMIC DNA]</scope>
    <source>
        <strain evidence="2 3">93-53</strain>
    </source>
</reference>
<dbReference type="GeneID" id="63824289"/>
<evidence type="ECO:0000256" key="1">
    <source>
        <dbReference type="SAM" id="MobiDB-lite"/>
    </source>
</evidence>
<proteinExistence type="predicted"/>
<name>A0A165CJK9_9APHY</name>
<evidence type="ECO:0000313" key="2">
    <source>
        <dbReference type="EMBL" id="KZT02929.1"/>
    </source>
</evidence>
<evidence type="ECO:0000313" key="3">
    <source>
        <dbReference type="Proteomes" id="UP000076871"/>
    </source>
</evidence>
<feature type="compositionally biased region" description="Polar residues" evidence="1">
    <location>
        <begin position="16"/>
        <end position="25"/>
    </location>
</feature>
<organism evidence="2 3">
    <name type="scientific">Laetiporus sulphureus 93-53</name>
    <dbReference type="NCBI Taxonomy" id="1314785"/>
    <lineage>
        <taxon>Eukaryota</taxon>
        <taxon>Fungi</taxon>
        <taxon>Dikarya</taxon>
        <taxon>Basidiomycota</taxon>
        <taxon>Agaricomycotina</taxon>
        <taxon>Agaricomycetes</taxon>
        <taxon>Polyporales</taxon>
        <taxon>Laetiporus</taxon>
    </lineage>
</organism>
<dbReference type="EMBL" id="KV427648">
    <property type="protein sequence ID" value="KZT02929.1"/>
    <property type="molecule type" value="Genomic_DNA"/>
</dbReference>
<sequence>MQSTQTGQPSAGKAYSSRTPLQQPGQEGESAGPSGIRIPTDGQRATVLPRTPENRNRPRNNGPVKHTSIARNENSSQQYGFDGVEAENPTTVQRQLEDIRDVVPAGWVHQLEVEHLVACGYCHWAVPKNSSIASDCECMESDRATDDGERQSNR</sequence>